<keyword evidence="5 12" id="KW-0812">Transmembrane</keyword>
<gene>
    <name evidence="14" type="ORF">SSS_4168</name>
</gene>
<keyword evidence="9 13" id="KW-0472">Membrane</keyword>
<keyword evidence="8 12" id="KW-0406">Ion transport</keyword>
<evidence type="ECO:0000256" key="6">
    <source>
        <dbReference type="ARBA" id="ARBA00022989"/>
    </source>
</evidence>
<evidence type="ECO:0000256" key="12">
    <source>
        <dbReference type="RuleBase" id="RU000679"/>
    </source>
</evidence>
<dbReference type="AlphaFoldDB" id="A0A834VFJ0"/>
<evidence type="ECO:0000256" key="5">
    <source>
        <dbReference type="ARBA" id="ARBA00022692"/>
    </source>
</evidence>
<proteinExistence type="inferred from homology"/>
<evidence type="ECO:0000256" key="10">
    <source>
        <dbReference type="ARBA" id="ARBA00023201"/>
    </source>
</evidence>
<dbReference type="GO" id="GO:0015280">
    <property type="term" value="F:ligand-gated sodium channel activity"/>
    <property type="evidence" value="ECO:0007669"/>
    <property type="project" value="TreeGrafter"/>
</dbReference>
<keyword evidence="3 12" id="KW-0813">Transport</keyword>
<evidence type="ECO:0000256" key="3">
    <source>
        <dbReference type="ARBA" id="ARBA00022448"/>
    </source>
</evidence>
<evidence type="ECO:0000256" key="9">
    <source>
        <dbReference type="ARBA" id="ARBA00023136"/>
    </source>
</evidence>
<evidence type="ECO:0000313" key="15">
    <source>
        <dbReference type="EnsemblMetazoa" id="KAF7495001.1"/>
    </source>
</evidence>
<dbReference type="EnsemblMetazoa" id="SSS_4168s_mrna">
    <property type="protein sequence ID" value="KAF7495001.1"/>
    <property type="gene ID" value="SSS_4168"/>
</dbReference>
<dbReference type="OrthoDB" id="10398283at2759"/>
<evidence type="ECO:0000313" key="16">
    <source>
        <dbReference type="Proteomes" id="UP000070412"/>
    </source>
</evidence>
<comment type="subcellular location">
    <subcellularLocation>
        <location evidence="1">Membrane</location>
        <topology evidence="1">Multi-pass membrane protein</topology>
    </subcellularLocation>
</comment>
<dbReference type="Proteomes" id="UP000070412">
    <property type="component" value="Unassembled WGS sequence"/>
</dbReference>
<evidence type="ECO:0000256" key="2">
    <source>
        <dbReference type="ARBA" id="ARBA00007193"/>
    </source>
</evidence>
<comment type="similarity">
    <text evidence="2 12">Belongs to the amiloride-sensitive sodium channel (TC 1.A.6) family.</text>
</comment>
<keyword evidence="6 13" id="KW-1133">Transmembrane helix</keyword>
<name>A0A834VFJ0_SARSC</name>
<reference evidence="16" key="1">
    <citation type="journal article" date="2020" name="PLoS Negl. Trop. Dis.">
        <title>High-quality nuclear genome for Sarcoptes scabiei-A critical resource for a neglected parasite.</title>
        <authorList>
            <person name="Korhonen P.K."/>
            <person name="Gasser R.B."/>
            <person name="Ma G."/>
            <person name="Wang T."/>
            <person name="Stroehlein A.J."/>
            <person name="Young N.D."/>
            <person name="Ang C.S."/>
            <person name="Fernando D.D."/>
            <person name="Lu H.C."/>
            <person name="Taylor S."/>
            <person name="Reynolds S.L."/>
            <person name="Mofiz E."/>
            <person name="Najaraj S.H."/>
            <person name="Gowda H."/>
            <person name="Madugundu A."/>
            <person name="Renuse S."/>
            <person name="Holt D."/>
            <person name="Pandey A."/>
            <person name="Papenfuss A.T."/>
            <person name="Fischer K."/>
        </authorList>
    </citation>
    <scope>NUCLEOTIDE SEQUENCE [LARGE SCALE GENOMIC DNA]</scope>
</reference>
<evidence type="ECO:0008006" key="17">
    <source>
        <dbReference type="Google" id="ProtNLM"/>
    </source>
</evidence>
<dbReference type="InterPro" id="IPR001873">
    <property type="entry name" value="ENaC"/>
</dbReference>
<evidence type="ECO:0000256" key="4">
    <source>
        <dbReference type="ARBA" id="ARBA00022461"/>
    </source>
</evidence>
<accession>A0A834VFJ0</accession>
<keyword evidence="16" id="KW-1185">Reference proteome</keyword>
<dbReference type="EMBL" id="WVUK01000050">
    <property type="protein sequence ID" value="KAF7495001.1"/>
    <property type="molecule type" value="Genomic_DNA"/>
</dbReference>
<dbReference type="GO" id="GO:0005886">
    <property type="term" value="C:plasma membrane"/>
    <property type="evidence" value="ECO:0007669"/>
    <property type="project" value="TreeGrafter"/>
</dbReference>
<keyword evidence="4 12" id="KW-0894">Sodium channel</keyword>
<keyword evidence="11 12" id="KW-0407">Ion channel</keyword>
<dbReference type="PANTHER" id="PTHR11690">
    <property type="entry name" value="AMILORIDE-SENSITIVE SODIUM CHANNEL-RELATED"/>
    <property type="match status" value="1"/>
</dbReference>
<evidence type="ECO:0000256" key="7">
    <source>
        <dbReference type="ARBA" id="ARBA00023053"/>
    </source>
</evidence>
<keyword evidence="10 12" id="KW-0739">Sodium transport</keyword>
<reference evidence="14" key="2">
    <citation type="submission" date="2020-01" db="EMBL/GenBank/DDBJ databases">
        <authorList>
            <person name="Korhonen P.K.K."/>
            <person name="Guangxu M.G."/>
            <person name="Wang T.W."/>
            <person name="Stroehlein A.J.S."/>
            <person name="Young N.D."/>
            <person name="Ang C.-S.A."/>
            <person name="Fernando D.W.F."/>
            <person name="Lu H.L."/>
            <person name="Taylor S.T."/>
            <person name="Ehtesham M.E.M."/>
            <person name="Najaraj S.H.N."/>
            <person name="Harsha G.H.G."/>
            <person name="Madugundu A.M."/>
            <person name="Renuse S.R."/>
            <person name="Holt D.H."/>
            <person name="Pandey A.P."/>
            <person name="Papenfuss A.P."/>
            <person name="Gasser R.B.G."/>
            <person name="Fischer K.F."/>
        </authorList>
    </citation>
    <scope>NUCLEOTIDE SEQUENCE</scope>
    <source>
        <strain evidence="14">SSS_KF_BRIS2020</strain>
    </source>
</reference>
<organism evidence="14">
    <name type="scientific">Sarcoptes scabiei</name>
    <name type="common">Itch mite</name>
    <name type="synonym">Acarus scabiei</name>
    <dbReference type="NCBI Taxonomy" id="52283"/>
    <lineage>
        <taxon>Eukaryota</taxon>
        <taxon>Metazoa</taxon>
        <taxon>Ecdysozoa</taxon>
        <taxon>Arthropoda</taxon>
        <taxon>Chelicerata</taxon>
        <taxon>Arachnida</taxon>
        <taxon>Acari</taxon>
        <taxon>Acariformes</taxon>
        <taxon>Sarcoptiformes</taxon>
        <taxon>Astigmata</taxon>
        <taxon>Psoroptidia</taxon>
        <taxon>Sarcoptoidea</taxon>
        <taxon>Sarcoptidae</taxon>
        <taxon>Sarcoptinae</taxon>
        <taxon>Sarcoptes</taxon>
    </lineage>
</organism>
<protein>
    <recommendedName>
        <fullName evidence="17">Amiloride-sensitive sodium channel-like protein</fullName>
    </recommendedName>
</protein>
<keyword evidence="7" id="KW-0915">Sodium</keyword>
<evidence type="ECO:0000256" key="11">
    <source>
        <dbReference type="ARBA" id="ARBA00023303"/>
    </source>
</evidence>
<reference evidence="15" key="3">
    <citation type="submission" date="2022-06" db="UniProtKB">
        <authorList>
            <consortium name="EnsemblMetazoa"/>
        </authorList>
    </citation>
    <scope>IDENTIFICATION</scope>
</reference>
<evidence type="ECO:0000256" key="13">
    <source>
        <dbReference type="SAM" id="Phobius"/>
    </source>
</evidence>
<evidence type="ECO:0000256" key="1">
    <source>
        <dbReference type="ARBA" id="ARBA00004141"/>
    </source>
</evidence>
<evidence type="ECO:0000256" key="8">
    <source>
        <dbReference type="ARBA" id="ARBA00023065"/>
    </source>
</evidence>
<dbReference type="Pfam" id="PF00858">
    <property type="entry name" value="ASC"/>
    <property type="match status" value="1"/>
</dbReference>
<sequence length="587" mass="69033">MIWRAMMNRVAPKTEQQTIHSRSPSTIRRTLQRQSANSISIGQNQIENEIDVDRLRSFSPPRKVSIVNHSNQEQNKSFVHNHVVGQSSENNRKVQFGPATISYQVSYDKHYANQADLARHRKEMFCPRTRCKMFIWLLKQITFADWIRWLVCIIIGLQCFWQCLALWNQYKKKSILNTSINYELPQRIELPAITVCLPIAIRLSRICSEAFSKDSDISSILIDSKPNDHIDGGINSSCSQPFLSELFNQTFSQLDHQCKIIYFNRSIGTQNNDHQQSLNVLPSIINCANISPTIENIYQSQRCYTYFSRIASNQSNLIEVFDTPISRYENLEIQISVQTKTFVQTFRFGNPSIYLHQNDQIPIDLVREPLRVKLGYRYRLRYHLVKTIKMDQKYFECRDYDDDDDDRLESLTTHKKWLHKHNSREGCYLQCFLQRWRNRCGSCFPIKFIPIRRDLIKPYDRFCSNFSSKKIHNDQDENEDDQKCQSGEMLENIADVCNQHCPNDCTEIDVESDLEKMINDDLEQSLITIKRKIRPDLIISKNPSFNGLQLLSHIGGLLMFWILIGWFLIKIIEFISFCWDFIQLKFL</sequence>
<evidence type="ECO:0000313" key="14">
    <source>
        <dbReference type="EMBL" id="KAF7495001.1"/>
    </source>
</evidence>
<feature type="transmembrane region" description="Helical" evidence="13">
    <location>
        <begin position="550"/>
        <end position="569"/>
    </location>
</feature>